<keyword evidence="3" id="KW-0602">Photosynthesis</keyword>
<dbReference type="GO" id="GO:0005509">
    <property type="term" value="F:calcium ion binding"/>
    <property type="evidence" value="ECO:0007669"/>
    <property type="project" value="InterPro"/>
</dbReference>
<evidence type="ECO:0000256" key="2">
    <source>
        <dbReference type="ARBA" id="ARBA00022528"/>
    </source>
</evidence>
<dbReference type="GO" id="GO:0009654">
    <property type="term" value="C:photosystem II oxygen evolving complex"/>
    <property type="evidence" value="ECO:0007669"/>
    <property type="project" value="InterPro"/>
</dbReference>
<evidence type="ECO:0000256" key="5">
    <source>
        <dbReference type="ARBA" id="ARBA00022946"/>
    </source>
</evidence>
<dbReference type="InterPro" id="IPR054099">
    <property type="entry name" value="PSII_PsbQ_pln"/>
</dbReference>
<dbReference type="Pfam" id="PF05757">
    <property type="entry name" value="PsbQ"/>
    <property type="match status" value="1"/>
</dbReference>
<feature type="region of interest" description="Disordered" evidence="10">
    <location>
        <begin position="1"/>
        <end position="21"/>
    </location>
</feature>
<dbReference type="InterPro" id="IPR008797">
    <property type="entry name" value="PSII_PsbQ"/>
</dbReference>
<keyword evidence="5" id="KW-0809">Transit peptide</keyword>
<dbReference type="EMBL" id="GCKF01036989">
    <property type="protein sequence ID" value="JAG96575.1"/>
    <property type="molecule type" value="Transcribed_RNA"/>
</dbReference>
<reference evidence="11" key="1">
    <citation type="submission" date="2015-03" db="EMBL/GenBank/DDBJ databases">
        <title>A transcriptome of Araucaria cunninghamii, an australian fine timber species.</title>
        <authorList>
            <person name="Jing Yi C.J.Y."/>
            <person name="Yin San L.Y.S."/>
            <person name="Abdul Karim S.S."/>
            <person name="Wan Azmi N.N."/>
            <person name="Hercus R.R."/>
            <person name="Croft L.L."/>
        </authorList>
    </citation>
    <scope>NUCLEOTIDE SEQUENCE</scope>
    <source>
        <strain evidence="11">MI0301</strain>
        <tissue evidence="11">Leaf</tissue>
    </source>
</reference>
<sequence length="207" mass="23217">MQLSMQRTCGAGVGQTAERPAHQRLASRAVVRAEPQEASRRQAFGALLAGLAVIGTQSPARAIDVFDDRKVRETGYDLIYEAREIELPQSVRDGLEQARKDEGLTKKRIKESERRIDTALDPFIKKKYWTSAREELRLQVGTLRFDLNTLSAKLDKTKRKTVGDLKKTFLKDADNLDFAIRQKDQDKASEALVAIKGSLDKVLSSVM</sequence>
<name>A0A0D6R3V0_ARACU</name>
<evidence type="ECO:0000256" key="10">
    <source>
        <dbReference type="SAM" id="MobiDB-lite"/>
    </source>
</evidence>
<evidence type="ECO:0000256" key="7">
    <source>
        <dbReference type="ARBA" id="ARBA00023136"/>
    </source>
</evidence>
<keyword evidence="6" id="KW-0793">Thylakoid</keyword>
<evidence type="ECO:0008006" key="12">
    <source>
        <dbReference type="Google" id="ProtNLM"/>
    </source>
</evidence>
<dbReference type="GO" id="GO:0009767">
    <property type="term" value="P:photosynthetic electron transport chain"/>
    <property type="evidence" value="ECO:0007669"/>
    <property type="project" value="TreeGrafter"/>
</dbReference>
<dbReference type="InterPro" id="IPR023222">
    <property type="entry name" value="PsbQ-like_dom_sf"/>
</dbReference>
<keyword evidence="7" id="KW-0472">Membrane</keyword>
<dbReference type="SUPFAM" id="SSF101112">
    <property type="entry name" value="Oxygen-evolving enhancer protein 3"/>
    <property type="match status" value="1"/>
</dbReference>
<evidence type="ECO:0000256" key="6">
    <source>
        <dbReference type="ARBA" id="ARBA00023078"/>
    </source>
</evidence>
<comment type="similarity">
    <text evidence="9">Belongs to the PsbQ family.</text>
</comment>
<accession>A0A0D6R3V0</accession>
<proteinExistence type="inferred from homology"/>
<protein>
    <recommendedName>
        <fullName evidence="12">Oxygen-evolving enhancer protein 3, chloroplastic</fullName>
    </recommendedName>
</protein>
<dbReference type="GO" id="GO:0019898">
    <property type="term" value="C:extrinsic component of membrane"/>
    <property type="evidence" value="ECO:0007669"/>
    <property type="project" value="InterPro"/>
</dbReference>
<dbReference type="Gene3D" id="1.20.120.290">
    <property type="entry name" value="Oxygen-evolving enhancer protein 3 (PsbQ), four-helix up-down bundle"/>
    <property type="match status" value="1"/>
</dbReference>
<dbReference type="PANTHER" id="PTHR33399">
    <property type="entry name" value="OXYGEN-EVOLVING ENHANCER PROTEIN 3-1, CHLOROPLASTIC"/>
    <property type="match status" value="1"/>
</dbReference>
<keyword evidence="2" id="KW-0150">Chloroplast</keyword>
<dbReference type="PANTHER" id="PTHR33399:SF3">
    <property type="entry name" value="OXYGEN-EVOLVING ENHANCER PROTEIN 3-1, CHLOROPLASTIC"/>
    <property type="match status" value="1"/>
</dbReference>
<evidence type="ECO:0000256" key="8">
    <source>
        <dbReference type="ARBA" id="ARBA00023276"/>
    </source>
</evidence>
<dbReference type="AlphaFoldDB" id="A0A0D6R3V0"/>
<evidence type="ECO:0000256" key="1">
    <source>
        <dbReference type="ARBA" id="ARBA00004334"/>
    </source>
</evidence>
<comment type="subcellular location">
    <subcellularLocation>
        <location evidence="1">Plastid</location>
        <location evidence="1">Chloroplast thylakoid membrane</location>
    </subcellularLocation>
</comment>
<evidence type="ECO:0000313" key="11">
    <source>
        <dbReference type="EMBL" id="JAG96575.1"/>
    </source>
</evidence>
<evidence type="ECO:0000256" key="3">
    <source>
        <dbReference type="ARBA" id="ARBA00022531"/>
    </source>
</evidence>
<dbReference type="GO" id="GO:0009535">
    <property type="term" value="C:chloroplast thylakoid membrane"/>
    <property type="evidence" value="ECO:0007669"/>
    <property type="project" value="UniProtKB-SubCell"/>
</dbReference>
<organism evidence="11">
    <name type="scientific">Araucaria cunninghamii</name>
    <name type="common">Hoop pine</name>
    <name type="synonym">Moreton Bay pine</name>
    <dbReference type="NCBI Taxonomy" id="56994"/>
    <lineage>
        <taxon>Eukaryota</taxon>
        <taxon>Viridiplantae</taxon>
        <taxon>Streptophyta</taxon>
        <taxon>Embryophyta</taxon>
        <taxon>Tracheophyta</taxon>
        <taxon>Spermatophyta</taxon>
        <taxon>Pinopsida</taxon>
        <taxon>Pinidae</taxon>
        <taxon>Conifers II</taxon>
        <taxon>Araucariales</taxon>
        <taxon>Araucariaceae</taxon>
        <taxon>Araucaria</taxon>
    </lineage>
</organism>
<evidence type="ECO:0000256" key="9">
    <source>
        <dbReference type="ARBA" id="ARBA00035649"/>
    </source>
</evidence>
<keyword evidence="4" id="KW-0934">Plastid</keyword>
<evidence type="ECO:0000256" key="4">
    <source>
        <dbReference type="ARBA" id="ARBA00022640"/>
    </source>
</evidence>
<keyword evidence="8" id="KW-0604">Photosystem II</keyword>